<reference evidence="2" key="1">
    <citation type="submission" date="2016-06" db="EMBL/GenBank/DDBJ databases">
        <title>Parallel loss of symbiosis genes in relatives of nitrogen-fixing non-legume Parasponia.</title>
        <authorList>
            <person name="Van Velzen R."/>
            <person name="Holmer R."/>
            <person name="Bu F."/>
            <person name="Rutten L."/>
            <person name="Van Zeijl A."/>
            <person name="Liu W."/>
            <person name="Santuari L."/>
            <person name="Cao Q."/>
            <person name="Sharma T."/>
            <person name="Shen D."/>
            <person name="Roswanjaya Y."/>
            <person name="Wardhani T."/>
            <person name="Kalhor M.S."/>
            <person name="Jansen J."/>
            <person name="Van den Hoogen J."/>
            <person name="Gungor B."/>
            <person name="Hartog M."/>
            <person name="Hontelez J."/>
            <person name="Verver J."/>
            <person name="Yang W.-C."/>
            <person name="Schijlen E."/>
            <person name="Repin R."/>
            <person name="Schilthuizen M."/>
            <person name="Schranz E."/>
            <person name="Heidstra R."/>
            <person name="Miyata K."/>
            <person name="Fedorova E."/>
            <person name="Kohlen W."/>
            <person name="Bisseling T."/>
            <person name="Smit S."/>
            <person name="Geurts R."/>
        </authorList>
    </citation>
    <scope>NUCLEOTIDE SEQUENCE [LARGE SCALE GENOMIC DNA]</scope>
    <source>
        <strain evidence="2">cv. RG33-2</strain>
    </source>
</reference>
<evidence type="ECO:0000313" key="2">
    <source>
        <dbReference type="Proteomes" id="UP000237000"/>
    </source>
</evidence>
<dbReference type="InParanoid" id="A0A2P5FL39"/>
<protein>
    <submittedName>
        <fullName evidence="1">Uncharacterized protein</fullName>
    </submittedName>
</protein>
<dbReference type="EMBL" id="JXTC01000024">
    <property type="protein sequence ID" value="PON98499.1"/>
    <property type="molecule type" value="Genomic_DNA"/>
</dbReference>
<keyword evidence="2" id="KW-1185">Reference proteome</keyword>
<dbReference type="AlphaFoldDB" id="A0A2P5FL39"/>
<sequence length="62" mass="7053">MSNRPRWDDLSFLSQATGQPVMAYRISGSGRARPNKLIGTPSLAYKLVFIWARPSQQWAILF</sequence>
<accession>A0A2P5FL39</accession>
<evidence type="ECO:0000313" key="1">
    <source>
        <dbReference type="EMBL" id="PON98499.1"/>
    </source>
</evidence>
<name>A0A2P5FL39_TREOI</name>
<comment type="caution">
    <text evidence="1">The sequence shown here is derived from an EMBL/GenBank/DDBJ whole genome shotgun (WGS) entry which is preliminary data.</text>
</comment>
<proteinExistence type="predicted"/>
<dbReference type="Proteomes" id="UP000237000">
    <property type="component" value="Unassembled WGS sequence"/>
</dbReference>
<gene>
    <name evidence="1" type="ORF">TorRG33x02_057330</name>
</gene>
<organism evidence="1 2">
    <name type="scientific">Trema orientale</name>
    <name type="common">Charcoal tree</name>
    <name type="synonym">Celtis orientalis</name>
    <dbReference type="NCBI Taxonomy" id="63057"/>
    <lineage>
        <taxon>Eukaryota</taxon>
        <taxon>Viridiplantae</taxon>
        <taxon>Streptophyta</taxon>
        <taxon>Embryophyta</taxon>
        <taxon>Tracheophyta</taxon>
        <taxon>Spermatophyta</taxon>
        <taxon>Magnoliopsida</taxon>
        <taxon>eudicotyledons</taxon>
        <taxon>Gunneridae</taxon>
        <taxon>Pentapetalae</taxon>
        <taxon>rosids</taxon>
        <taxon>fabids</taxon>
        <taxon>Rosales</taxon>
        <taxon>Cannabaceae</taxon>
        <taxon>Trema</taxon>
    </lineage>
</organism>